<evidence type="ECO:0000313" key="2">
    <source>
        <dbReference type="EMBL" id="KAK6179639.1"/>
    </source>
</evidence>
<organism evidence="2 3">
    <name type="scientific">Patella caerulea</name>
    <name type="common">Rayed Mediterranean limpet</name>
    <dbReference type="NCBI Taxonomy" id="87958"/>
    <lineage>
        <taxon>Eukaryota</taxon>
        <taxon>Metazoa</taxon>
        <taxon>Spiralia</taxon>
        <taxon>Lophotrochozoa</taxon>
        <taxon>Mollusca</taxon>
        <taxon>Gastropoda</taxon>
        <taxon>Patellogastropoda</taxon>
        <taxon>Patelloidea</taxon>
        <taxon>Patellidae</taxon>
        <taxon>Patella</taxon>
    </lineage>
</organism>
<comment type="caution">
    <text evidence="2">The sequence shown here is derived from an EMBL/GenBank/DDBJ whole genome shotgun (WGS) entry which is preliminary data.</text>
</comment>
<dbReference type="Proteomes" id="UP001347796">
    <property type="component" value="Unassembled WGS sequence"/>
</dbReference>
<protein>
    <submittedName>
        <fullName evidence="2">Uncharacterized protein</fullName>
    </submittedName>
</protein>
<keyword evidence="3" id="KW-1185">Reference proteome</keyword>
<evidence type="ECO:0000313" key="3">
    <source>
        <dbReference type="Proteomes" id="UP001347796"/>
    </source>
</evidence>
<reference evidence="2 3" key="1">
    <citation type="submission" date="2024-01" db="EMBL/GenBank/DDBJ databases">
        <title>The genome of the rayed Mediterranean limpet Patella caerulea (Linnaeus, 1758).</title>
        <authorList>
            <person name="Anh-Thu Weber A."/>
            <person name="Halstead-Nussloch G."/>
        </authorList>
    </citation>
    <scope>NUCLEOTIDE SEQUENCE [LARGE SCALE GENOMIC DNA]</scope>
    <source>
        <strain evidence="2">AATW-2023a</strain>
        <tissue evidence="2">Whole specimen</tissue>
    </source>
</reference>
<feature type="region of interest" description="Disordered" evidence="1">
    <location>
        <begin position="45"/>
        <end position="72"/>
    </location>
</feature>
<name>A0AAN8PMG6_PATCE</name>
<evidence type="ECO:0000256" key="1">
    <source>
        <dbReference type="SAM" id="MobiDB-lite"/>
    </source>
</evidence>
<accession>A0AAN8PMG6</accession>
<sequence length="110" mass="12577">MVKFSAKRLVGQCYNISIPSILAKPQCGVHFTTYHQGDHKDDHYRYQHGDYHGDDSDSHHGDECGDHHGDECGDHHGDEIHDECVTRFDLLFFSTKIVLRNRAANLSKLQ</sequence>
<dbReference type="EMBL" id="JAZGQO010000008">
    <property type="protein sequence ID" value="KAK6179639.1"/>
    <property type="molecule type" value="Genomic_DNA"/>
</dbReference>
<gene>
    <name evidence="2" type="ORF">SNE40_011953</name>
</gene>
<dbReference type="AlphaFoldDB" id="A0AAN8PMG6"/>
<proteinExistence type="predicted"/>